<organism evidence="1 2">
    <name type="scientific">Trametes sanguinea</name>
    <dbReference type="NCBI Taxonomy" id="158606"/>
    <lineage>
        <taxon>Eukaryota</taxon>
        <taxon>Fungi</taxon>
        <taxon>Dikarya</taxon>
        <taxon>Basidiomycota</taxon>
        <taxon>Agaricomycotina</taxon>
        <taxon>Agaricomycetes</taxon>
        <taxon>Polyporales</taxon>
        <taxon>Polyporaceae</taxon>
        <taxon>Trametes</taxon>
    </lineage>
</organism>
<dbReference type="EMBL" id="JANSHE010004472">
    <property type="protein sequence ID" value="KAJ2977220.1"/>
    <property type="molecule type" value="Genomic_DNA"/>
</dbReference>
<name>A0ACC1ND50_9APHY</name>
<keyword evidence="2" id="KW-1185">Reference proteome</keyword>
<proteinExistence type="predicted"/>
<reference evidence="1" key="1">
    <citation type="submission" date="2022-08" db="EMBL/GenBank/DDBJ databases">
        <title>Genome Sequence of Pycnoporus sanguineus.</title>
        <authorList>
            <person name="Buettner E."/>
        </authorList>
    </citation>
    <scope>NUCLEOTIDE SEQUENCE</scope>
    <source>
        <strain evidence="1">CG-C14</strain>
    </source>
</reference>
<protein>
    <submittedName>
        <fullName evidence="1">Uncharacterized protein</fullName>
    </submittedName>
</protein>
<evidence type="ECO:0000313" key="2">
    <source>
        <dbReference type="Proteomes" id="UP001144978"/>
    </source>
</evidence>
<accession>A0ACC1ND50</accession>
<dbReference type="Proteomes" id="UP001144978">
    <property type="component" value="Unassembled WGS sequence"/>
</dbReference>
<comment type="caution">
    <text evidence="1">The sequence shown here is derived from an EMBL/GenBank/DDBJ whole genome shotgun (WGS) entry which is preliminary data.</text>
</comment>
<gene>
    <name evidence="1" type="ORF">NUW54_g11447</name>
</gene>
<sequence length="158" mass="17418">MTLLRVRVSLVACLSSQALLLTDMVVPMLKPDTGSLEAQSVPSSTSVIITSGIIFGVIFLILLAPLLLEGYQNLRGILAQWRDRFADDLLNKFLFGRHDGDAPRPSPFTHGRSPVVAIRPPDRVFTTEPPPPYDPSRLPGYVQHDSRDMGSERNISLP</sequence>
<evidence type="ECO:0000313" key="1">
    <source>
        <dbReference type="EMBL" id="KAJ2977220.1"/>
    </source>
</evidence>